<feature type="compositionally biased region" description="Basic and acidic residues" evidence="1">
    <location>
        <begin position="158"/>
        <end position="169"/>
    </location>
</feature>
<protein>
    <recommendedName>
        <fullName evidence="4">SAP DNA-binding domain-containing protein</fullName>
    </recommendedName>
</protein>
<feature type="region of interest" description="Disordered" evidence="1">
    <location>
        <begin position="137"/>
        <end position="169"/>
    </location>
</feature>
<comment type="caution">
    <text evidence="2">The sequence shown here is derived from an EMBL/GenBank/DDBJ whole genome shotgun (WGS) entry which is preliminary data.</text>
</comment>
<dbReference type="Proteomes" id="UP000695562">
    <property type="component" value="Unassembled WGS sequence"/>
</dbReference>
<dbReference type="EMBL" id="AJWJ01000415">
    <property type="protein sequence ID" value="KAF2071079.1"/>
    <property type="molecule type" value="Genomic_DNA"/>
</dbReference>
<feature type="region of interest" description="Disordered" evidence="1">
    <location>
        <begin position="290"/>
        <end position="418"/>
    </location>
</feature>
<evidence type="ECO:0000313" key="3">
    <source>
        <dbReference type="Proteomes" id="UP000695562"/>
    </source>
</evidence>
<gene>
    <name evidence="2" type="ORF">CYY_007600</name>
</gene>
<feature type="compositionally biased region" description="Acidic residues" evidence="1">
    <location>
        <begin position="404"/>
        <end position="418"/>
    </location>
</feature>
<keyword evidence="3" id="KW-1185">Reference proteome</keyword>
<evidence type="ECO:0000256" key="1">
    <source>
        <dbReference type="SAM" id="MobiDB-lite"/>
    </source>
</evidence>
<evidence type="ECO:0008006" key="4">
    <source>
        <dbReference type="Google" id="ProtNLM"/>
    </source>
</evidence>
<organism evidence="2 3">
    <name type="scientific">Polysphondylium violaceum</name>
    <dbReference type="NCBI Taxonomy" id="133409"/>
    <lineage>
        <taxon>Eukaryota</taxon>
        <taxon>Amoebozoa</taxon>
        <taxon>Evosea</taxon>
        <taxon>Eumycetozoa</taxon>
        <taxon>Dictyostelia</taxon>
        <taxon>Dictyosteliales</taxon>
        <taxon>Dictyosteliaceae</taxon>
        <taxon>Polysphondylium</taxon>
    </lineage>
</organism>
<name>A0A8J4PPF1_9MYCE</name>
<feature type="compositionally biased region" description="Low complexity" evidence="1">
    <location>
        <begin position="324"/>
        <end position="335"/>
    </location>
</feature>
<feature type="compositionally biased region" description="Basic and acidic residues" evidence="1">
    <location>
        <begin position="357"/>
        <end position="371"/>
    </location>
</feature>
<dbReference type="AlphaFoldDB" id="A0A8J4PPF1"/>
<sequence length="516" mass="59098">MSKLNENILYNSLSFLPFDILLDGLIDIGYENDIRVLGNDKSVIQGKWVDECRQIGIETFVQRISSQDTIETCSLLSLSSVNESDDENAMIQASRVALEQHMKKDSLDNYFYSLTPHILYQYCKSLLISLPPPTTSAEEAAALNTPSPSNSDSEQEERDNKKIMTKDESKTIVSSQPLIQVDNDGTTIISTVSTKSFYQKYSKGRGLQYGDSIIEGQFYESIIGLLKDEILLSGTENLLSLFNSKLLKSISNTFKIDNNNNNNSNNDKDQMIQKIVVLLFNLKQFNNSPDLNNSDHFREEEKQAVQSLSSSEEEEEEEEEDEIQVNNNNINNNNSLKRKIMDYPQSPSSPSDFYESNDEKSDNDGDDRKVDETDDDQENDSEDEQDEEKEEEKRLKKKSKSNDNNDDDGDQDIQDVPYIEEIEEESTQIESYQLKQKQKVRETETINIDDDDDEDIKKTKTPTTSIYKGMNRKELETMLNIDLLQWLENNNIPTEKRQSKDKLIDKIISVLNGNKD</sequence>
<feature type="compositionally biased region" description="Acidic residues" evidence="1">
    <location>
        <begin position="311"/>
        <end position="323"/>
    </location>
</feature>
<feature type="compositionally biased region" description="Acidic residues" evidence="1">
    <location>
        <begin position="372"/>
        <end position="390"/>
    </location>
</feature>
<dbReference type="OrthoDB" id="10267915at2759"/>
<reference evidence="2" key="1">
    <citation type="submission" date="2020-01" db="EMBL/GenBank/DDBJ databases">
        <title>Development of genomics and gene disruption for Polysphondylium violaceum indicates a role for the polyketide synthase stlB in stalk morphogenesis.</title>
        <authorList>
            <person name="Narita B."/>
            <person name="Kawabe Y."/>
            <person name="Kin K."/>
            <person name="Saito T."/>
            <person name="Gibbs R."/>
            <person name="Kuspa A."/>
            <person name="Muzny D."/>
            <person name="Queller D."/>
            <person name="Richards S."/>
            <person name="Strassman J."/>
            <person name="Sucgang R."/>
            <person name="Worley K."/>
            <person name="Schaap P."/>
        </authorList>
    </citation>
    <scope>NUCLEOTIDE SEQUENCE</scope>
    <source>
        <strain evidence="2">QSvi11</strain>
    </source>
</reference>
<proteinExistence type="predicted"/>
<feature type="compositionally biased region" description="Basic and acidic residues" evidence="1">
    <location>
        <begin position="293"/>
        <end position="303"/>
    </location>
</feature>
<evidence type="ECO:0000313" key="2">
    <source>
        <dbReference type="EMBL" id="KAF2071079.1"/>
    </source>
</evidence>
<accession>A0A8J4PPF1</accession>